<protein>
    <submittedName>
        <fullName evidence="1">Uncharacterized protein</fullName>
    </submittedName>
</protein>
<accession>C0XQS4</accession>
<reference evidence="1" key="1">
    <citation type="submission" date="2009-01" db="EMBL/GenBank/DDBJ databases">
        <authorList>
            <person name="Qin X."/>
            <person name="Bachman B."/>
            <person name="Battles P."/>
            <person name="Bell A."/>
            <person name="Bess C."/>
            <person name="Bickham C."/>
            <person name="Chaboub L."/>
            <person name="Chen D."/>
            <person name="Coyle M."/>
            <person name="Deiros D.R."/>
            <person name="Dinh H."/>
            <person name="Forbes L."/>
            <person name="Fowler G."/>
            <person name="Francisco L."/>
            <person name="Fu Q."/>
            <person name="Gubbala S."/>
            <person name="Hale W."/>
            <person name="Han Y."/>
            <person name="Hemphill L."/>
            <person name="Highlander S.K."/>
            <person name="Hirani K."/>
            <person name="Hogues M."/>
            <person name="Jackson L."/>
            <person name="Jakkamsetti A."/>
            <person name="Javaid M."/>
            <person name="Jiang H."/>
            <person name="Korchina V."/>
            <person name="Kovar C."/>
            <person name="Lara F."/>
            <person name="Lee S."/>
            <person name="Mata R."/>
            <person name="Mathew T."/>
            <person name="Moen C."/>
            <person name="Morales K."/>
            <person name="Munidasa M."/>
            <person name="Nazareth L."/>
            <person name="Ngo R."/>
            <person name="Nguyen L."/>
            <person name="Okwuonu G."/>
            <person name="Ongeri F."/>
            <person name="Patil S."/>
            <person name="Petrosino J."/>
            <person name="Pham C."/>
            <person name="Pham P."/>
            <person name="Pu L.-L."/>
            <person name="Puazo M."/>
            <person name="Raj R."/>
            <person name="Reid J."/>
            <person name="Rouhana J."/>
            <person name="Saada N."/>
            <person name="Shang Y."/>
            <person name="Simmons D."/>
            <person name="Thornton R."/>
            <person name="Warren J."/>
            <person name="Weissenberger G."/>
            <person name="Zhang J."/>
            <person name="Zhang L."/>
            <person name="Zhou C."/>
            <person name="Zhu D."/>
            <person name="Muzny D."/>
            <person name="Worley K."/>
            <person name="Gibbs R."/>
        </authorList>
    </citation>
    <scope>NUCLEOTIDE SEQUENCE [LARGE SCALE GENOMIC DNA]</scope>
    <source>
        <strain evidence="1">DSM 44291</strain>
    </source>
</reference>
<dbReference type="HOGENOM" id="CLU_3215029_0_0_11"/>
<comment type="caution">
    <text evidence="1">The sequence shown here is derived from an EMBL/GenBank/DDBJ whole genome shotgun (WGS) entry which is preliminary data.</text>
</comment>
<evidence type="ECO:0000313" key="2">
    <source>
        <dbReference type="Proteomes" id="UP000006196"/>
    </source>
</evidence>
<keyword evidence="2" id="KW-1185">Reference proteome</keyword>
<dbReference type="EMBL" id="ACHJ01000070">
    <property type="protein sequence ID" value="EEI17488.1"/>
    <property type="molecule type" value="Genomic_DNA"/>
</dbReference>
<sequence>MSTNKGSGPLNVVVAITPVKASVTLAFASEWRIHSFTKASVFHA</sequence>
<evidence type="ECO:0000313" key="1">
    <source>
        <dbReference type="EMBL" id="EEI17488.1"/>
    </source>
</evidence>
<name>C0XQS4_CORLD</name>
<gene>
    <name evidence="1" type="ORF">HMPREF0298_0794</name>
</gene>
<organism evidence="1 2">
    <name type="scientific">Corynebacterium lipophiloflavum (strain ATCC 700352 / DSM 44291 / CCUG 37336 / JCM 10383 / DMMZ 1944)</name>
    <dbReference type="NCBI Taxonomy" id="525263"/>
    <lineage>
        <taxon>Bacteria</taxon>
        <taxon>Bacillati</taxon>
        <taxon>Actinomycetota</taxon>
        <taxon>Actinomycetes</taxon>
        <taxon>Mycobacteriales</taxon>
        <taxon>Corynebacteriaceae</taxon>
        <taxon>Corynebacterium</taxon>
    </lineage>
</organism>
<dbReference type="AlphaFoldDB" id="C0XQS4"/>
<proteinExistence type="predicted"/>
<dbReference type="Proteomes" id="UP000006196">
    <property type="component" value="Unassembled WGS sequence"/>
</dbReference>